<name>A0ABT2RY51_9FIRM</name>
<dbReference type="Proteomes" id="UP001652461">
    <property type="component" value="Unassembled WGS sequence"/>
</dbReference>
<comment type="caution">
    <text evidence="1">The sequence shown here is derived from an EMBL/GenBank/DDBJ whole genome shotgun (WGS) entry which is preliminary data.</text>
</comment>
<accession>A0ABT2RY51</accession>
<gene>
    <name evidence="1" type="ORF">OCV63_10110</name>
</gene>
<evidence type="ECO:0000313" key="2">
    <source>
        <dbReference type="Proteomes" id="UP001652461"/>
    </source>
</evidence>
<protein>
    <submittedName>
        <fullName evidence="1">Uncharacterized protein</fullName>
    </submittedName>
</protein>
<organism evidence="1 2">
    <name type="scientific">Laedolimicola ammoniilytica</name>
    <dbReference type="NCBI Taxonomy" id="2981771"/>
    <lineage>
        <taxon>Bacteria</taxon>
        <taxon>Bacillati</taxon>
        <taxon>Bacillota</taxon>
        <taxon>Clostridia</taxon>
        <taxon>Lachnospirales</taxon>
        <taxon>Lachnospiraceae</taxon>
        <taxon>Laedolimicola</taxon>
    </lineage>
</organism>
<proteinExistence type="predicted"/>
<reference evidence="1 2" key="1">
    <citation type="journal article" date="2021" name="ISME Commun">
        <title>Automated analysis of genomic sequences facilitates high-throughput and comprehensive description of bacteria.</title>
        <authorList>
            <person name="Hitch T.C.A."/>
        </authorList>
    </citation>
    <scope>NUCLEOTIDE SEQUENCE [LARGE SCALE GENOMIC DNA]</scope>
    <source>
        <strain evidence="1 2">Sanger_04</strain>
    </source>
</reference>
<dbReference type="RefSeq" id="WP_158363704.1">
    <property type="nucleotide sequence ID" value="NZ_JAOQKC010000012.1"/>
</dbReference>
<dbReference type="EMBL" id="JAOQKC010000012">
    <property type="protein sequence ID" value="MCU6697249.1"/>
    <property type="molecule type" value="Genomic_DNA"/>
</dbReference>
<sequence>MFRIKRFLTWKKRMYVEVLETLCSICLYLESDSIRSRNRYGWVMRDHFQQLKKLSQELREDIGEREDKRK</sequence>
<keyword evidence="2" id="KW-1185">Reference proteome</keyword>
<evidence type="ECO:0000313" key="1">
    <source>
        <dbReference type="EMBL" id="MCU6697249.1"/>
    </source>
</evidence>